<dbReference type="GO" id="GO:0008270">
    <property type="term" value="F:zinc ion binding"/>
    <property type="evidence" value="ECO:0007669"/>
    <property type="project" value="UniProtKB-KW"/>
</dbReference>
<accession>V3Z2Y7</accession>
<name>V3Z2Y7_LOTGI</name>
<keyword evidence="2" id="KW-0677">Repeat</keyword>
<keyword evidence="5" id="KW-0539">Nucleus</keyword>
<feature type="domain" description="C2H2-type" evidence="7">
    <location>
        <begin position="4"/>
        <end position="31"/>
    </location>
</feature>
<dbReference type="OrthoDB" id="6077419at2759"/>
<dbReference type="OMA" id="ELFCHIC"/>
<protein>
    <recommendedName>
        <fullName evidence="7">C2H2-type domain-containing protein</fullName>
    </recommendedName>
</protein>
<feature type="domain" description="C2H2-type" evidence="7">
    <location>
        <begin position="88"/>
        <end position="110"/>
    </location>
</feature>
<dbReference type="Proteomes" id="UP000030746">
    <property type="component" value="Unassembled WGS sequence"/>
</dbReference>
<dbReference type="PANTHER" id="PTHR24393">
    <property type="entry name" value="ZINC FINGER PROTEIN"/>
    <property type="match status" value="1"/>
</dbReference>
<evidence type="ECO:0000259" key="7">
    <source>
        <dbReference type="PROSITE" id="PS50157"/>
    </source>
</evidence>
<dbReference type="Pfam" id="PF13912">
    <property type="entry name" value="zf-C2H2_6"/>
    <property type="match status" value="1"/>
</dbReference>
<dbReference type="GO" id="GO:0001228">
    <property type="term" value="F:DNA-binding transcription activator activity, RNA polymerase II-specific"/>
    <property type="evidence" value="ECO:0007669"/>
    <property type="project" value="TreeGrafter"/>
</dbReference>
<dbReference type="InterPro" id="IPR036236">
    <property type="entry name" value="Znf_C2H2_sf"/>
</dbReference>
<dbReference type="STRING" id="225164.V3Z2Y7"/>
<dbReference type="SUPFAM" id="SSF57667">
    <property type="entry name" value="beta-beta-alpha zinc fingers"/>
    <property type="match status" value="5"/>
</dbReference>
<keyword evidence="9" id="KW-1185">Reference proteome</keyword>
<feature type="non-terminal residue" evidence="8">
    <location>
        <position position="264"/>
    </location>
</feature>
<feature type="non-terminal residue" evidence="8">
    <location>
        <position position="1"/>
    </location>
</feature>
<feature type="domain" description="C2H2-type" evidence="7">
    <location>
        <begin position="60"/>
        <end position="87"/>
    </location>
</feature>
<proteinExistence type="predicted"/>
<dbReference type="PROSITE" id="PS00028">
    <property type="entry name" value="ZINC_FINGER_C2H2_1"/>
    <property type="match status" value="7"/>
</dbReference>
<feature type="domain" description="C2H2-type" evidence="7">
    <location>
        <begin position="168"/>
        <end position="195"/>
    </location>
</feature>
<evidence type="ECO:0000313" key="9">
    <source>
        <dbReference type="Proteomes" id="UP000030746"/>
    </source>
</evidence>
<evidence type="ECO:0000256" key="2">
    <source>
        <dbReference type="ARBA" id="ARBA00022737"/>
    </source>
</evidence>
<reference evidence="8 9" key="1">
    <citation type="journal article" date="2013" name="Nature">
        <title>Insights into bilaterian evolution from three spiralian genomes.</title>
        <authorList>
            <person name="Simakov O."/>
            <person name="Marletaz F."/>
            <person name="Cho S.J."/>
            <person name="Edsinger-Gonzales E."/>
            <person name="Havlak P."/>
            <person name="Hellsten U."/>
            <person name="Kuo D.H."/>
            <person name="Larsson T."/>
            <person name="Lv J."/>
            <person name="Arendt D."/>
            <person name="Savage R."/>
            <person name="Osoegawa K."/>
            <person name="de Jong P."/>
            <person name="Grimwood J."/>
            <person name="Chapman J.A."/>
            <person name="Shapiro H."/>
            <person name="Aerts A."/>
            <person name="Otillar R.P."/>
            <person name="Terry A.Y."/>
            <person name="Boore J.L."/>
            <person name="Grigoriev I.V."/>
            <person name="Lindberg D.R."/>
            <person name="Seaver E.C."/>
            <person name="Weisblat D.A."/>
            <person name="Putnam N.H."/>
            <person name="Rokhsar D.S."/>
        </authorList>
    </citation>
    <scope>NUCLEOTIDE SEQUENCE [LARGE SCALE GENOMIC DNA]</scope>
</reference>
<evidence type="ECO:0000256" key="1">
    <source>
        <dbReference type="ARBA" id="ARBA00022723"/>
    </source>
</evidence>
<dbReference type="KEGG" id="lgi:LOTGIDRAFT_83148"/>
<evidence type="ECO:0000256" key="4">
    <source>
        <dbReference type="ARBA" id="ARBA00022833"/>
    </source>
</evidence>
<dbReference type="RefSeq" id="XP_009064293.1">
    <property type="nucleotide sequence ID" value="XM_009066045.1"/>
</dbReference>
<evidence type="ECO:0000313" key="8">
    <source>
        <dbReference type="EMBL" id="ESO84968.1"/>
    </source>
</evidence>
<dbReference type="Pfam" id="PF00096">
    <property type="entry name" value="zf-C2H2"/>
    <property type="match status" value="3"/>
</dbReference>
<evidence type="ECO:0000256" key="3">
    <source>
        <dbReference type="ARBA" id="ARBA00022771"/>
    </source>
</evidence>
<dbReference type="Gene3D" id="3.30.160.60">
    <property type="entry name" value="Classic Zinc Finger"/>
    <property type="match status" value="5"/>
</dbReference>
<dbReference type="GO" id="GO:0000978">
    <property type="term" value="F:RNA polymerase II cis-regulatory region sequence-specific DNA binding"/>
    <property type="evidence" value="ECO:0007669"/>
    <property type="project" value="TreeGrafter"/>
</dbReference>
<gene>
    <name evidence="8" type="ORF">LOTGIDRAFT_83148</name>
</gene>
<evidence type="ECO:0000256" key="5">
    <source>
        <dbReference type="ARBA" id="ARBA00023242"/>
    </source>
</evidence>
<dbReference type="PANTHER" id="PTHR24393:SF34">
    <property type="entry name" value="PR_SET DOMAIN 13"/>
    <property type="match status" value="1"/>
</dbReference>
<dbReference type="AlphaFoldDB" id="V3Z2Y7"/>
<feature type="domain" description="C2H2-type" evidence="7">
    <location>
        <begin position="139"/>
        <end position="163"/>
    </location>
</feature>
<keyword evidence="4" id="KW-0862">Zinc</keyword>
<dbReference type="HOGENOM" id="CLU_002678_2_1_1"/>
<keyword evidence="3 6" id="KW-0863">Zinc-finger</keyword>
<dbReference type="GO" id="GO:0005634">
    <property type="term" value="C:nucleus"/>
    <property type="evidence" value="ECO:0007669"/>
    <property type="project" value="UniProtKB-SubCell"/>
</dbReference>
<dbReference type="SMART" id="SM00355">
    <property type="entry name" value="ZnF_C2H2"/>
    <property type="match status" value="7"/>
</dbReference>
<dbReference type="InterPro" id="IPR013087">
    <property type="entry name" value="Znf_C2H2_type"/>
</dbReference>
<dbReference type="EMBL" id="KB203357">
    <property type="protein sequence ID" value="ESO84968.1"/>
    <property type="molecule type" value="Genomic_DNA"/>
</dbReference>
<sequence>DKKYKCRVCYKRFFTRGSLIMHGRQHDHLRTKKCNICGKTFIKADYDQEHQISRVSKTPYNCRVCHQSFAFRGDLVKHGSVHDDLRSKKCHICGKMFVMKDSLKSHINRHRSPFNIVSNSNSTHTNKVPIMKRTKTKYKQCEVCGKKISNIGNLHKHVSRMHSDAFLYKCDYCRARFQRTIDLDKHLERHQKRRPYKCDNCCKLFSTSIELHVHFKRTHTDENMLTFHCDKCSKRCATSEELAKHARVHEGLKPHKCGVCNKAF</sequence>
<feature type="domain" description="C2H2-type" evidence="7">
    <location>
        <begin position="196"/>
        <end position="224"/>
    </location>
</feature>
<evidence type="ECO:0000256" key="6">
    <source>
        <dbReference type="PROSITE-ProRule" id="PRU00042"/>
    </source>
</evidence>
<dbReference type="PROSITE" id="PS50157">
    <property type="entry name" value="ZINC_FINGER_C2H2_2"/>
    <property type="match status" value="8"/>
</dbReference>
<feature type="domain" description="C2H2-type" evidence="7">
    <location>
        <begin position="32"/>
        <end position="59"/>
    </location>
</feature>
<organism evidence="8 9">
    <name type="scientific">Lottia gigantea</name>
    <name type="common">Giant owl limpet</name>
    <dbReference type="NCBI Taxonomy" id="225164"/>
    <lineage>
        <taxon>Eukaryota</taxon>
        <taxon>Metazoa</taxon>
        <taxon>Spiralia</taxon>
        <taxon>Lophotrochozoa</taxon>
        <taxon>Mollusca</taxon>
        <taxon>Gastropoda</taxon>
        <taxon>Patellogastropoda</taxon>
        <taxon>Lottioidea</taxon>
        <taxon>Lottiidae</taxon>
        <taxon>Lottia</taxon>
    </lineage>
</organism>
<dbReference type="CTD" id="20252561"/>
<dbReference type="GeneID" id="20252561"/>
<keyword evidence="1" id="KW-0479">Metal-binding</keyword>
<feature type="domain" description="C2H2-type" evidence="7">
    <location>
        <begin position="227"/>
        <end position="254"/>
    </location>
</feature>